<dbReference type="NCBIfam" id="TIGR01733">
    <property type="entry name" value="AA-adenyl-dom"/>
    <property type="match status" value="1"/>
</dbReference>
<dbReference type="GO" id="GO:0005829">
    <property type="term" value="C:cytosol"/>
    <property type="evidence" value="ECO:0007669"/>
    <property type="project" value="TreeGrafter"/>
</dbReference>
<sequence>MEKKPEVTKIYPLTPLQEGILFHSIVHNDSGAYFQSLTFSIEGHVDIDIFLKSVNVLIERHDILRTAFVYEKVKKPMQLVLKKRELTSIHFEDISSLSEQEVYVQGYLKKDKTRGFHLAKEVLIRIAIFQTSTECYKVVWSYHHLIMDGWSLGIMFNEFLQIYDSFAFHKKLKLEPVHSYQQFIQWLEKQDNEQAKEYWEGYLKGYDQLAMVPSLINKMNVNGYEAKEAEFEINFEKTQQLNKVARQNNATLSTVWEAIWGLVLQRYNNVDDVVFGSVVSGRNAEVAGINQMIGLFINTVPVRIRTDRVETFAQLVQMAQESSTRAKMYDFFPLYEMPVGTKMSQGLIDHVSIFQKSPIDMNESSNDSGTRGLGQTITHVELLEQTNYDFSIMVITGESLIIRMGYNSKIHSYQYIKRIFGHIQELIEQIIANPEIKLSQLKITTLVEEIELLEQFNDTRLLYDRSKTIHELIAIQAKKTPDQIAVVCEGAQLTYRELDEQAKRVASCLIDKGVSPNTIVGLMTERSLEMMIGLLAILKAGGAYLPIDPTYPEERVKYMLIDSGAKLVLTQRHLVSDIQTVQEYIYLDEALAYEEESLWKENATTSEDLAYVIYTSGSTGQPKGVMIPHRAVHNFIQGITEKLTYTAGKTILALTTISFDIFVVETLVPLTQGMRVVIATEAQQRDPKLLNELIKVTNINSLQITPSRLQLLLYSEADCFSQLEQIMIGGEALLPSLLAQLKERTQACIFNMYGPTETTIWSLIQDLTSATTITIGKPIANTQVYILNKHNSLQPIGITGELCIAGDGLSKGYLNQEIQTAEKFVSNPFQTESFIYRTGDLARWLPDGTIEFKGRIDHQIKIRGFRVELGEIENCLLKHPAVNEAVVVVEEIGVSQNLCAYYVAEHNVNTHELRQLLSQELPEYMVPTHFVSLKELPLTANGKIDRKQLFKPIESIRSNEMIIQPPNTDVERELMEIWKNVLNRDVIGLHESFFDLGGNSILLVQMHAQVDKKYIGKIDIGDVFSYSTIAKLASYIESRTEDNIPLIEIPAILFPPEYFDGNEVKKTSTRFTFAFQDDMVAGLNMVADRYSVDIADILLAMNLYLYSEICELTDVTIQWQTTDNRTIPINVNMNNIEDFGELFRQVRGARIQPNTLEIYSIQTLENSFIRKTSKQVWPLFTEYFSQSNEFNRLFDIIFALQIESTTIAFECRYDQKKLNHGKVEELIYGYLKLLSLMLENEKNSTI</sequence>
<comment type="caution">
    <text evidence="10">The sequence shown here is derived from an EMBL/GenBank/DDBJ whole genome shotgun (WGS) entry which is preliminary data.</text>
</comment>
<evidence type="ECO:0000256" key="5">
    <source>
        <dbReference type="ARBA" id="ARBA00022598"/>
    </source>
</evidence>
<keyword evidence="4" id="KW-0597">Phosphoprotein</keyword>
<evidence type="ECO:0000313" key="11">
    <source>
        <dbReference type="Proteomes" id="UP001077662"/>
    </source>
</evidence>
<dbReference type="PROSITE" id="PS50075">
    <property type="entry name" value="CARRIER"/>
    <property type="match status" value="1"/>
</dbReference>
<evidence type="ECO:0000256" key="6">
    <source>
        <dbReference type="ARBA" id="ARBA00022737"/>
    </source>
</evidence>
<evidence type="ECO:0000256" key="8">
    <source>
        <dbReference type="ARBA" id="ARBA00023268"/>
    </source>
</evidence>
<dbReference type="InterPro" id="IPR023213">
    <property type="entry name" value="CAT-like_dom_sf"/>
</dbReference>
<dbReference type="SUPFAM" id="SSF52777">
    <property type="entry name" value="CoA-dependent acyltransferases"/>
    <property type="match status" value="3"/>
</dbReference>
<dbReference type="Gene3D" id="3.30.559.10">
    <property type="entry name" value="Chloramphenicol acetyltransferase-like domain"/>
    <property type="match status" value="1"/>
</dbReference>
<dbReference type="Pfam" id="PF13193">
    <property type="entry name" value="AMP-binding_C"/>
    <property type="match status" value="1"/>
</dbReference>
<proteinExistence type="inferred from homology"/>
<evidence type="ECO:0000259" key="9">
    <source>
        <dbReference type="PROSITE" id="PS50075"/>
    </source>
</evidence>
<dbReference type="Gene3D" id="2.30.38.10">
    <property type="entry name" value="Luciferase, Domain 3"/>
    <property type="match status" value="1"/>
</dbReference>
<dbReference type="GO" id="GO:0044550">
    <property type="term" value="P:secondary metabolite biosynthetic process"/>
    <property type="evidence" value="ECO:0007669"/>
    <property type="project" value="UniProtKB-ARBA"/>
</dbReference>
<dbReference type="PRINTS" id="PR00154">
    <property type="entry name" value="AMPBINDING"/>
</dbReference>
<evidence type="ECO:0000256" key="7">
    <source>
        <dbReference type="ARBA" id="ARBA00023194"/>
    </source>
</evidence>
<dbReference type="PROSITE" id="PS00455">
    <property type="entry name" value="AMP_BINDING"/>
    <property type="match status" value="1"/>
</dbReference>
<dbReference type="Gene3D" id="1.10.1200.10">
    <property type="entry name" value="ACP-like"/>
    <property type="match status" value="1"/>
</dbReference>
<evidence type="ECO:0000256" key="1">
    <source>
        <dbReference type="ARBA" id="ARBA00001957"/>
    </source>
</evidence>
<keyword evidence="7" id="KW-0045">Antibiotic biosynthesis</keyword>
<keyword evidence="5" id="KW-0436">Ligase</keyword>
<comment type="cofactor">
    <cofactor evidence="1">
        <name>pantetheine 4'-phosphate</name>
        <dbReference type="ChEBI" id="CHEBI:47942"/>
    </cofactor>
</comment>
<evidence type="ECO:0000313" key="10">
    <source>
        <dbReference type="EMBL" id="MCZ0808863.1"/>
    </source>
</evidence>
<dbReference type="GO" id="GO:0031177">
    <property type="term" value="F:phosphopantetheine binding"/>
    <property type="evidence" value="ECO:0007669"/>
    <property type="project" value="TreeGrafter"/>
</dbReference>
<organism evidence="10 11">
    <name type="scientific">Brevibacillus laterosporus</name>
    <name type="common">Bacillus laterosporus</name>
    <dbReference type="NCBI Taxonomy" id="1465"/>
    <lineage>
        <taxon>Bacteria</taxon>
        <taxon>Bacillati</taxon>
        <taxon>Bacillota</taxon>
        <taxon>Bacilli</taxon>
        <taxon>Bacillales</taxon>
        <taxon>Paenibacillaceae</taxon>
        <taxon>Brevibacillus</taxon>
    </lineage>
</organism>
<comment type="similarity">
    <text evidence="2">Belongs to the ATP-dependent AMP-binding enzyme family.</text>
</comment>
<dbReference type="FunFam" id="2.30.38.10:FF:000001">
    <property type="entry name" value="Non-ribosomal peptide synthetase PvdI"/>
    <property type="match status" value="1"/>
</dbReference>
<dbReference type="CDD" id="cd05930">
    <property type="entry name" value="A_NRPS"/>
    <property type="match status" value="1"/>
</dbReference>
<dbReference type="RefSeq" id="WP_258434286.1">
    <property type="nucleotide sequence ID" value="NZ_JANSGW010000025.1"/>
</dbReference>
<dbReference type="InterPro" id="IPR025110">
    <property type="entry name" value="AMP-bd_C"/>
</dbReference>
<dbReference type="PANTHER" id="PTHR45527:SF1">
    <property type="entry name" value="FATTY ACID SYNTHASE"/>
    <property type="match status" value="1"/>
</dbReference>
<dbReference type="InterPro" id="IPR020845">
    <property type="entry name" value="AMP-binding_CS"/>
</dbReference>
<evidence type="ECO:0000256" key="4">
    <source>
        <dbReference type="ARBA" id="ARBA00022553"/>
    </source>
</evidence>
<evidence type="ECO:0000256" key="2">
    <source>
        <dbReference type="ARBA" id="ARBA00006432"/>
    </source>
</evidence>
<dbReference type="Gene3D" id="3.30.559.30">
    <property type="entry name" value="Nonribosomal peptide synthetase, condensation domain"/>
    <property type="match status" value="2"/>
</dbReference>
<dbReference type="InterPro" id="IPR036736">
    <property type="entry name" value="ACP-like_sf"/>
</dbReference>
<evidence type="ECO:0000256" key="3">
    <source>
        <dbReference type="ARBA" id="ARBA00022450"/>
    </source>
</evidence>
<reference evidence="10" key="1">
    <citation type="submission" date="2022-09" db="EMBL/GenBank/DDBJ databases">
        <title>Genome analysis and characterization of larvicidal activity of Brevibacillus strains.</title>
        <authorList>
            <person name="Patrusheva E.V."/>
            <person name="Izotova A.O."/>
            <person name="Toshchakov S.V."/>
            <person name="Sineoky S.P."/>
        </authorList>
    </citation>
    <scope>NUCLEOTIDE SEQUENCE</scope>
    <source>
        <strain evidence="10">VKPM_B-13247</strain>
    </source>
</reference>
<dbReference type="InterPro" id="IPR009081">
    <property type="entry name" value="PP-bd_ACP"/>
</dbReference>
<dbReference type="GO" id="GO:0017000">
    <property type="term" value="P:antibiotic biosynthetic process"/>
    <property type="evidence" value="ECO:0007669"/>
    <property type="project" value="UniProtKB-KW"/>
</dbReference>
<dbReference type="GO" id="GO:0043041">
    <property type="term" value="P:amino acid activation for nonribosomal peptide biosynthetic process"/>
    <property type="evidence" value="ECO:0007669"/>
    <property type="project" value="TreeGrafter"/>
</dbReference>
<name>A0AAP3G8S5_BRELA</name>
<dbReference type="FunFam" id="3.30.300.30:FF:000010">
    <property type="entry name" value="Enterobactin synthetase component F"/>
    <property type="match status" value="1"/>
</dbReference>
<keyword evidence="8" id="KW-0511">Multifunctional enzyme</keyword>
<dbReference type="PANTHER" id="PTHR45527">
    <property type="entry name" value="NONRIBOSOMAL PEPTIDE SYNTHETASE"/>
    <property type="match status" value="1"/>
</dbReference>
<dbReference type="Gene3D" id="3.30.300.30">
    <property type="match status" value="1"/>
</dbReference>
<dbReference type="GO" id="GO:0008610">
    <property type="term" value="P:lipid biosynthetic process"/>
    <property type="evidence" value="ECO:0007669"/>
    <property type="project" value="UniProtKB-ARBA"/>
</dbReference>
<protein>
    <submittedName>
        <fullName evidence="10">Amino acid adenylation domain-containing protein</fullName>
    </submittedName>
</protein>
<dbReference type="GO" id="GO:0016874">
    <property type="term" value="F:ligase activity"/>
    <property type="evidence" value="ECO:0007669"/>
    <property type="project" value="UniProtKB-KW"/>
</dbReference>
<dbReference type="InterPro" id="IPR000873">
    <property type="entry name" value="AMP-dep_synth/lig_dom"/>
</dbReference>
<dbReference type="EMBL" id="JAPTNE010000025">
    <property type="protein sequence ID" value="MCZ0808863.1"/>
    <property type="molecule type" value="Genomic_DNA"/>
</dbReference>
<dbReference type="FunFam" id="3.40.50.12780:FF:000012">
    <property type="entry name" value="Non-ribosomal peptide synthetase"/>
    <property type="match status" value="1"/>
</dbReference>
<dbReference type="InterPro" id="IPR045851">
    <property type="entry name" value="AMP-bd_C_sf"/>
</dbReference>
<dbReference type="InterPro" id="IPR001242">
    <property type="entry name" value="Condensation_dom"/>
</dbReference>
<dbReference type="FunFam" id="3.40.50.980:FF:000001">
    <property type="entry name" value="Non-ribosomal peptide synthetase"/>
    <property type="match status" value="1"/>
</dbReference>
<dbReference type="CDD" id="cd19543">
    <property type="entry name" value="DCL_NRPS"/>
    <property type="match status" value="1"/>
</dbReference>
<dbReference type="InterPro" id="IPR020459">
    <property type="entry name" value="AMP-binding"/>
</dbReference>
<dbReference type="Gene3D" id="3.40.50.980">
    <property type="match status" value="2"/>
</dbReference>
<accession>A0AAP3G8S5</accession>
<dbReference type="Proteomes" id="UP001077662">
    <property type="component" value="Unassembled WGS sequence"/>
</dbReference>
<keyword evidence="6" id="KW-0677">Repeat</keyword>
<feature type="domain" description="Carrier" evidence="9">
    <location>
        <begin position="965"/>
        <end position="1040"/>
    </location>
</feature>
<dbReference type="InterPro" id="IPR010071">
    <property type="entry name" value="AA_adenyl_dom"/>
</dbReference>
<gene>
    <name evidence="10" type="ORF">O0554_18410</name>
</gene>
<dbReference type="SUPFAM" id="SSF47336">
    <property type="entry name" value="ACP-like"/>
    <property type="match status" value="1"/>
</dbReference>
<keyword evidence="3" id="KW-0596">Phosphopantetheine</keyword>
<dbReference type="SUPFAM" id="SSF56801">
    <property type="entry name" value="Acetyl-CoA synthetase-like"/>
    <property type="match status" value="1"/>
</dbReference>
<dbReference type="Pfam" id="PF00501">
    <property type="entry name" value="AMP-binding"/>
    <property type="match status" value="1"/>
</dbReference>
<dbReference type="Pfam" id="PF00550">
    <property type="entry name" value="PP-binding"/>
    <property type="match status" value="1"/>
</dbReference>
<dbReference type="AlphaFoldDB" id="A0AAP3G8S5"/>
<dbReference type="Pfam" id="PF00668">
    <property type="entry name" value="Condensation"/>
    <property type="match status" value="1"/>
</dbReference>